<dbReference type="EMBL" id="LNYT01000007">
    <property type="protein sequence ID" value="KTD48868.1"/>
    <property type="molecule type" value="Genomic_DNA"/>
</dbReference>
<evidence type="ECO:0000259" key="2">
    <source>
        <dbReference type="PROSITE" id="PS50883"/>
    </source>
</evidence>
<dbReference type="InterPro" id="IPR003660">
    <property type="entry name" value="HAMP_dom"/>
</dbReference>
<feature type="transmembrane region" description="Helical" evidence="1">
    <location>
        <begin position="12"/>
        <end position="34"/>
    </location>
</feature>
<accession>A0A0W0XX12</accession>
<dbReference type="GO" id="GO:0071111">
    <property type="term" value="F:cyclic-guanylate-specific phosphodiesterase activity"/>
    <property type="evidence" value="ECO:0007669"/>
    <property type="project" value="InterPro"/>
</dbReference>
<feature type="domain" description="EAL" evidence="2">
    <location>
        <begin position="675"/>
        <end position="929"/>
    </location>
</feature>
<gene>
    <name evidence="5" type="ORF">Lrub_1219</name>
</gene>
<dbReference type="CDD" id="cd06225">
    <property type="entry name" value="HAMP"/>
    <property type="match status" value="1"/>
</dbReference>
<dbReference type="PATRIC" id="fig|458.5.peg.1260"/>
<dbReference type="PROSITE" id="PS50887">
    <property type="entry name" value="GGDEF"/>
    <property type="match status" value="1"/>
</dbReference>
<keyword evidence="1" id="KW-0472">Membrane</keyword>
<dbReference type="SUPFAM" id="SSF158472">
    <property type="entry name" value="HAMP domain-like"/>
    <property type="match status" value="1"/>
</dbReference>
<dbReference type="CDD" id="cd01948">
    <property type="entry name" value="EAL"/>
    <property type="match status" value="1"/>
</dbReference>
<protein>
    <submittedName>
        <fullName evidence="5">Inner membrane protein/sensory box protein LssE</fullName>
    </submittedName>
</protein>
<organism evidence="5 6">
    <name type="scientific">Legionella rubrilucens</name>
    <dbReference type="NCBI Taxonomy" id="458"/>
    <lineage>
        <taxon>Bacteria</taxon>
        <taxon>Pseudomonadati</taxon>
        <taxon>Pseudomonadota</taxon>
        <taxon>Gammaproteobacteria</taxon>
        <taxon>Legionellales</taxon>
        <taxon>Legionellaceae</taxon>
        <taxon>Legionella</taxon>
    </lineage>
</organism>
<evidence type="ECO:0000313" key="6">
    <source>
        <dbReference type="Proteomes" id="UP000054608"/>
    </source>
</evidence>
<keyword evidence="6" id="KW-1185">Reference proteome</keyword>
<dbReference type="InterPro" id="IPR000160">
    <property type="entry name" value="GGDEF_dom"/>
</dbReference>
<dbReference type="PROSITE" id="PS50885">
    <property type="entry name" value="HAMP"/>
    <property type="match status" value="1"/>
</dbReference>
<dbReference type="Proteomes" id="UP000054608">
    <property type="component" value="Unassembled WGS sequence"/>
</dbReference>
<dbReference type="PROSITE" id="PS50883">
    <property type="entry name" value="EAL"/>
    <property type="match status" value="1"/>
</dbReference>
<sequence length="935" mass="105781">MQTERHFFHSRVARRIFLLFVLSALIPIVILAIFQIAQFNQQVKANEEIAARKEVKSLGMELAGTLFELGDQVDSLGKSLANLSENEIVTAKDKLVKAVPGFTTLSIKTSEGKVIRLTEKPSPIPFPAMNLNPGDCKLFYFSATGPAKGLYFVCRPNPAYVLLGQADERKLWNLSLSNDDNLLWIVDGEGQVVFSNTKEPLPVNYRVVKQTHTRTLSKELNNQPYYVAYWSLFLDYRLQGKTWAIVLAQPKLSFIAQAKFFEIFLPTTVLALLLTMFLSQSQIRRYLTPLEQLTDATRRLSKQDFAPTPVMKSNDEFEELGDAFNSMSSQLNQQFKAMSIMSMLDQAIVDKASVRRVVDILHSRLNELVQYDWLLIGLVKGKTRKSVRIFFDSKTAVPAPQEPVPTTSDELARYSHSPELTLTLPEDDAPSFLSWFKVKQAHFILFPIIHNDQPASIVCLGFGDKKRRDDCDTQPLHDIFHRLSVAFTQNEWQEKLYHQAHYDDLTQLPNRLVLRQQLSEVLKRSEEEGVYCLLMFIDLDNFKDINDSLGHGVGDLFLSHVAKTMANCIRDRGLLSRLGGDEFTVLVGDLPTPQQARRTATELAEDLLEALDKPFRIGEEEFIGSASIGIVIRSTQNTGDDLLKCADMSMYQAKKGGKHRYVFFSDELEKQVIERNQILQDLNLALKENQFVLYFQPQVDAASGKLVSAEVLLRWLHPKRGLLTPRVFIALAEETNSINVIGEWVMRAACQQIKQWQKQGIVVPPIGVNLAARQFTQDNLCELLVCCVRESGLAPAQIELEITESTLIDNFHQSIAIMNELKTAGFKLALDDFGTGYSSMSYLKKMPIDVMKIDQIFIADLLTNQKNYSIVRAIITLAQSLGLKLIAEGIEEKPQGDLLCQMGCFIHQGYYYSRPIPAQDFFEKYLASQLTVLPH</sequence>
<dbReference type="Gene3D" id="6.10.340.10">
    <property type="match status" value="1"/>
</dbReference>
<dbReference type="STRING" id="458.Lrub_1219"/>
<keyword evidence="1" id="KW-0812">Transmembrane</keyword>
<reference evidence="5 6" key="1">
    <citation type="submission" date="2015-11" db="EMBL/GenBank/DDBJ databases">
        <title>Genomic analysis of 38 Legionella species identifies large and diverse effector repertoires.</title>
        <authorList>
            <person name="Burstein D."/>
            <person name="Amaro F."/>
            <person name="Zusman T."/>
            <person name="Lifshitz Z."/>
            <person name="Cohen O."/>
            <person name="Gilbert J.A."/>
            <person name="Pupko T."/>
            <person name="Shuman H.A."/>
            <person name="Segal G."/>
        </authorList>
    </citation>
    <scope>NUCLEOTIDE SEQUENCE [LARGE SCALE GENOMIC DNA]</scope>
    <source>
        <strain evidence="5 6">WA-270A-C2</strain>
    </source>
</reference>
<dbReference type="Gene3D" id="3.20.20.450">
    <property type="entry name" value="EAL domain"/>
    <property type="match status" value="1"/>
</dbReference>
<dbReference type="SUPFAM" id="SSF141868">
    <property type="entry name" value="EAL domain-like"/>
    <property type="match status" value="1"/>
</dbReference>
<name>A0A0W0XX12_9GAMM</name>
<proteinExistence type="predicted"/>
<dbReference type="Pfam" id="PF00990">
    <property type="entry name" value="GGDEF"/>
    <property type="match status" value="1"/>
</dbReference>
<dbReference type="Gene3D" id="3.30.70.270">
    <property type="match status" value="1"/>
</dbReference>
<dbReference type="Pfam" id="PF00563">
    <property type="entry name" value="EAL"/>
    <property type="match status" value="1"/>
</dbReference>
<evidence type="ECO:0000259" key="3">
    <source>
        <dbReference type="PROSITE" id="PS50885"/>
    </source>
</evidence>
<dbReference type="SUPFAM" id="SSF55073">
    <property type="entry name" value="Nucleotide cyclase"/>
    <property type="match status" value="1"/>
</dbReference>
<dbReference type="InterPro" id="IPR035919">
    <property type="entry name" value="EAL_sf"/>
</dbReference>
<dbReference type="OrthoDB" id="8553030at2"/>
<comment type="caution">
    <text evidence="5">The sequence shown here is derived from an EMBL/GenBank/DDBJ whole genome shotgun (WGS) entry which is preliminary data.</text>
</comment>
<dbReference type="SMART" id="SM00052">
    <property type="entry name" value="EAL"/>
    <property type="match status" value="1"/>
</dbReference>
<dbReference type="SMART" id="SM00267">
    <property type="entry name" value="GGDEF"/>
    <property type="match status" value="1"/>
</dbReference>
<dbReference type="CDD" id="cd01949">
    <property type="entry name" value="GGDEF"/>
    <property type="match status" value="1"/>
</dbReference>
<evidence type="ECO:0000256" key="1">
    <source>
        <dbReference type="SAM" id="Phobius"/>
    </source>
</evidence>
<dbReference type="RefSeq" id="WP_058531297.1">
    <property type="nucleotide sequence ID" value="NZ_CAAAIN010000001.1"/>
</dbReference>
<dbReference type="PANTHER" id="PTHR33121">
    <property type="entry name" value="CYCLIC DI-GMP PHOSPHODIESTERASE PDEF"/>
    <property type="match status" value="1"/>
</dbReference>
<dbReference type="PANTHER" id="PTHR33121:SF70">
    <property type="entry name" value="SIGNALING PROTEIN YKOW"/>
    <property type="match status" value="1"/>
</dbReference>
<dbReference type="SMART" id="SM00304">
    <property type="entry name" value="HAMP"/>
    <property type="match status" value="1"/>
</dbReference>
<dbReference type="Pfam" id="PF00672">
    <property type="entry name" value="HAMP"/>
    <property type="match status" value="1"/>
</dbReference>
<dbReference type="InterPro" id="IPR050706">
    <property type="entry name" value="Cyclic-di-GMP_PDE-like"/>
</dbReference>
<keyword evidence="1" id="KW-1133">Transmembrane helix</keyword>
<dbReference type="AlphaFoldDB" id="A0A0W0XX12"/>
<evidence type="ECO:0000259" key="4">
    <source>
        <dbReference type="PROSITE" id="PS50887"/>
    </source>
</evidence>
<dbReference type="GO" id="GO:0016020">
    <property type="term" value="C:membrane"/>
    <property type="evidence" value="ECO:0007669"/>
    <property type="project" value="InterPro"/>
</dbReference>
<dbReference type="InterPro" id="IPR029787">
    <property type="entry name" value="Nucleotide_cyclase"/>
</dbReference>
<dbReference type="InterPro" id="IPR001633">
    <property type="entry name" value="EAL_dom"/>
</dbReference>
<feature type="domain" description="HAMP" evidence="3">
    <location>
        <begin position="284"/>
        <end position="336"/>
    </location>
</feature>
<dbReference type="NCBIfam" id="TIGR00254">
    <property type="entry name" value="GGDEF"/>
    <property type="match status" value="1"/>
</dbReference>
<evidence type="ECO:0000313" key="5">
    <source>
        <dbReference type="EMBL" id="KTD48868.1"/>
    </source>
</evidence>
<feature type="domain" description="GGDEF" evidence="4">
    <location>
        <begin position="530"/>
        <end position="666"/>
    </location>
</feature>
<dbReference type="InterPro" id="IPR043128">
    <property type="entry name" value="Rev_trsase/Diguanyl_cyclase"/>
</dbReference>
<dbReference type="GO" id="GO:0007165">
    <property type="term" value="P:signal transduction"/>
    <property type="evidence" value="ECO:0007669"/>
    <property type="project" value="InterPro"/>
</dbReference>